<dbReference type="InterPro" id="IPR003599">
    <property type="entry name" value="Ig_sub"/>
</dbReference>
<dbReference type="InterPro" id="IPR013783">
    <property type="entry name" value="Ig-like_fold"/>
</dbReference>
<proteinExistence type="predicted"/>
<dbReference type="PROSITE" id="PS50835">
    <property type="entry name" value="IG_LIKE"/>
    <property type="match status" value="1"/>
</dbReference>
<dbReference type="InterPro" id="IPR013098">
    <property type="entry name" value="Ig_I-set"/>
</dbReference>
<organism evidence="2 3">
    <name type="scientific">Junco hyemalis</name>
    <name type="common">Dark-eyed junco</name>
    <dbReference type="NCBI Taxonomy" id="40217"/>
    <lineage>
        <taxon>Eukaryota</taxon>
        <taxon>Metazoa</taxon>
        <taxon>Chordata</taxon>
        <taxon>Craniata</taxon>
        <taxon>Vertebrata</taxon>
        <taxon>Euteleostomi</taxon>
        <taxon>Archelosauria</taxon>
        <taxon>Archosauria</taxon>
        <taxon>Dinosauria</taxon>
        <taxon>Saurischia</taxon>
        <taxon>Theropoda</taxon>
        <taxon>Coelurosauria</taxon>
        <taxon>Aves</taxon>
        <taxon>Neognathae</taxon>
        <taxon>Neoaves</taxon>
        <taxon>Telluraves</taxon>
        <taxon>Australaves</taxon>
        <taxon>Passeriformes</taxon>
        <taxon>Passerellidae</taxon>
        <taxon>Junco</taxon>
    </lineage>
</organism>
<dbReference type="Gene3D" id="2.60.40.10">
    <property type="entry name" value="Immunoglobulins"/>
    <property type="match status" value="1"/>
</dbReference>
<dbReference type="Proteomes" id="UP000694408">
    <property type="component" value="Unplaced"/>
</dbReference>
<reference evidence="2" key="2">
    <citation type="submission" date="2025-09" db="UniProtKB">
        <authorList>
            <consortium name="Ensembl"/>
        </authorList>
    </citation>
    <scope>IDENTIFICATION</scope>
</reference>
<evidence type="ECO:0000313" key="3">
    <source>
        <dbReference type="Proteomes" id="UP000694408"/>
    </source>
</evidence>
<dbReference type="Pfam" id="PF07679">
    <property type="entry name" value="I-set"/>
    <property type="match status" value="1"/>
</dbReference>
<name>A0A8C5IRU6_JUNHY</name>
<dbReference type="FunFam" id="2.60.40.10:FF:000666">
    <property type="entry name" value="basement membrane-specific heparan sulfate proteoglycan core protein-like"/>
    <property type="match status" value="1"/>
</dbReference>
<evidence type="ECO:0000313" key="2">
    <source>
        <dbReference type="Ensembl" id="ENSJHYP00000006181.1"/>
    </source>
</evidence>
<dbReference type="GO" id="GO:0032809">
    <property type="term" value="C:neuronal cell body membrane"/>
    <property type="evidence" value="ECO:0007669"/>
    <property type="project" value="TreeGrafter"/>
</dbReference>
<dbReference type="SUPFAM" id="SSF48726">
    <property type="entry name" value="Immunoglobulin"/>
    <property type="match status" value="1"/>
</dbReference>
<dbReference type="PANTHER" id="PTHR45889">
    <property type="entry name" value="IG-LIKE DOMAIN-CONTAINING PROTEIN"/>
    <property type="match status" value="1"/>
</dbReference>
<dbReference type="Ensembl" id="ENSJHYT00000007547.1">
    <property type="protein sequence ID" value="ENSJHYP00000006181.1"/>
    <property type="gene ID" value="ENSJHYG00000004996.1"/>
</dbReference>
<dbReference type="InterPro" id="IPR003598">
    <property type="entry name" value="Ig_sub2"/>
</dbReference>
<dbReference type="InterPro" id="IPR007110">
    <property type="entry name" value="Ig-like_dom"/>
</dbReference>
<dbReference type="PANTHER" id="PTHR45889:SF1">
    <property type="entry name" value="CELL ADHESION MOLECULE 2"/>
    <property type="match status" value="1"/>
</dbReference>
<dbReference type="GO" id="GO:0007156">
    <property type="term" value="P:homophilic cell adhesion via plasma membrane adhesion molecules"/>
    <property type="evidence" value="ECO:0007669"/>
    <property type="project" value="TreeGrafter"/>
</dbReference>
<evidence type="ECO:0000259" key="1">
    <source>
        <dbReference type="PROSITE" id="PS50835"/>
    </source>
</evidence>
<dbReference type="SMART" id="SM00408">
    <property type="entry name" value="IGc2"/>
    <property type="match status" value="1"/>
</dbReference>
<keyword evidence="3" id="KW-1185">Reference proteome</keyword>
<dbReference type="OMA" id="GFQRNKE"/>
<dbReference type="SMART" id="SM00409">
    <property type="entry name" value="IG"/>
    <property type="match status" value="1"/>
</dbReference>
<sequence>PRAPATFGDPNGPCFSLSPTPLPPYVRCSPQIPTVPQALPRALINIRTAVQTVLAGTTVELECLGLGEPRPHVTWSKVGGRIRPGVLIRAGTLTMEQVERADAGQYRCTATNAVGTVQSHVILHVQGEQGDTEVGTHSVSLQVGDTSVCPQPLLKLPGSQR</sequence>
<dbReference type="AlphaFoldDB" id="A0A8C5IRU6"/>
<accession>A0A8C5IRU6</accession>
<feature type="domain" description="Ig-like" evidence="1">
    <location>
        <begin position="30"/>
        <end position="124"/>
    </location>
</feature>
<dbReference type="InterPro" id="IPR036179">
    <property type="entry name" value="Ig-like_dom_sf"/>
</dbReference>
<protein>
    <recommendedName>
        <fullName evidence="1">Ig-like domain-containing protein</fullName>
    </recommendedName>
</protein>
<reference evidence="2" key="1">
    <citation type="submission" date="2025-08" db="UniProtKB">
        <authorList>
            <consortium name="Ensembl"/>
        </authorList>
    </citation>
    <scope>IDENTIFICATION</scope>
</reference>